<dbReference type="CDD" id="cd06577">
    <property type="entry name" value="PASTA_pknB"/>
    <property type="match status" value="1"/>
</dbReference>
<accession>A0ABX0GY57</accession>
<evidence type="ECO:0000313" key="2">
    <source>
        <dbReference type="EMBL" id="NHC14611.1"/>
    </source>
</evidence>
<feature type="domain" description="PASTA" evidence="1">
    <location>
        <begin position="3"/>
        <end position="40"/>
    </location>
</feature>
<comment type="caution">
    <text evidence="2">The sequence shown here is derived from an EMBL/GenBank/DDBJ whole genome shotgun (WGS) entry which is preliminary data.</text>
</comment>
<organism evidence="2 3">
    <name type="scientific">Motilibacter deserti</name>
    <dbReference type="NCBI Taxonomy" id="2714956"/>
    <lineage>
        <taxon>Bacteria</taxon>
        <taxon>Bacillati</taxon>
        <taxon>Actinomycetota</taxon>
        <taxon>Actinomycetes</taxon>
        <taxon>Motilibacterales</taxon>
        <taxon>Motilibacteraceae</taxon>
        <taxon>Motilibacter</taxon>
    </lineage>
</organism>
<evidence type="ECO:0000259" key="1">
    <source>
        <dbReference type="Pfam" id="PF03793"/>
    </source>
</evidence>
<sequence length="40" mass="3749">MLVVPGVAGLSLGDAVSALADAGLSFAGSSSAFADTIPRG</sequence>
<dbReference type="Gene3D" id="3.30.10.20">
    <property type="match status" value="1"/>
</dbReference>
<dbReference type="InterPro" id="IPR005543">
    <property type="entry name" value="PASTA_dom"/>
</dbReference>
<proteinExistence type="predicted"/>
<dbReference type="RefSeq" id="WP_166282305.1">
    <property type="nucleotide sequence ID" value="NZ_JAANNP010000008.1"/>
</dbReference>
<keyword evidence="3" id="KW-1185">Reference proteome</keyword>
<dbReference type="Pfam" id="PF03793">
    <property type="entry name" value="PASTA"/>
    <property type="match status" value="1"/>
</dbReference>
<evidence type="ECO:0000313" key="3">
    <source>
        <dbReference type="Proteomes" id="UP000800981"/>
    </source>
</evidence>
<name>A0ABX0GY57_9ACTN</name>
<dbReference type="EMBL" id="JAANNP010000008">
    <property type="protein sequence ID" value="NHC14611.1"/>
    <property type="molecule type" value="Genomic_DNA"/>
</dbReference>
<dbReference type="Proteomes" id="UP000800981">
    <property type="component" value="Unassembled WGS sequence"/>
</dbReference>
<reference evidence="2 3" key="1">
    <citation type="submission" date="2020-03" db="EMBL/GenBank/DDBJ databases">
        <title>Two novel Motilibacter sp.</title>
        <authorList>
            <person name="Liu S."/>
        </authorList>
    </citation>
    <scope>NUCLEOTIDE SEQUENCE [LARGE SCALE GENOMIC DNA]</scope>
    <source>
        <strain evidence="2 3">E257</strain>
    </source>
</reference>
<protein>
    <submittedName>
        <fullName evidence="2">PASTA domain-containing protein</fullName>
    </submittedName>
</protein>
<gene>
    <name evidence="2" type="ORF">G9H71_12560</name>
</gene>